<dbReference type="NCBIfam" id="TIGR01728">
    <property type="entry name" value="SsuA_fam"/>
    <property type="match status" value="1"/>
</dbReference>
<dbReference type="EMBL" id="SNYS01000010">
    <property type="protein sequence ID" value="TDQ67927.1"/>
    <property type="molecule type" value="Genomic_DNA"/>
</dbReference>
<dbReference type="GO" id="GO:0042626">
    <property type="term" value="F:ATPase-coupled transmembrane transporter activity"/>
    <property type="evidence" value="ECO:0007669"/>
    <property type="project" value="InterPro"/>
</dbReference>
<keyword evidence="7" id="KW-1185">Reference proteome</keyword>
<dbReference type="GO" id="GO:0012505">
    <property type="term" value="C:endomembrane system"/>
    <property type="evidence" value="ECO:0007669"/>
    <property type="project" value="UniProtKB-SubCell"/>
</dbReference>
<dbReference type="CDD" id="cd13553">
    <property type="entry name" value="PBP2_NrtA_CpmA_like"/>
    <property type="match status" value="1"/>
</dbReference>
<keyword evidence="3" id="KW-1003">Cell membrane</keyword>
<evidence type="ECO:0000256" key="1">
    <source>
        <dbReference type="ARBA" id="ARBA00004308"/>
    </source>
</evidence>
<dbReference type="SUPFAM" id="SSF53850">
    <property type="entry name" value="Periplasmic binding protein-like II"/>
    <property type="match status" value="1"/>
</dbReference>
<evidence type="ECO:0000256" key="2">
    <source>
        <dbReference type="ARBA" id="ARBA00022448"/>
    </source>
</evidence>
<keyword evidence="2" id="KW-0813">Transport</keyword>
<dbReference type="Pfam" id="PF13379">
    <property type="entry name" value="NMT1_2"/>
    <property type="match status" value="1"/>
</dbReference>
<keyword evidence="5" id="KW-0472">Membrane</keyword>
<dbReference type="RefSeq" id="WP_133517922.1">
    <property type="nucleotide sequence ID" value="NZ_JAHDUW010000001.1"/>
</dbReference>
<comment type="caution">
    <text evidence="6">The sequence shown here is derived from an EMBL/GenBank/DDBJ whole genome shotgun (WGS) entry which is preliminary data.</text>
</comment>
<dbReference type="PROSITE" id="PS51257">
    <property type="entry name" value="PROKAR_LIPOPROTEIN"/>
    <property type="match status" value="1"/>
</dbReference>
<protein>
    <submittedName>
        <fullName evidence="6">NitT/TauT family transport system substrate-binding protein</fullName>
    </submittedName>
</protein>
<dbReference type="InterPro" id="IPR010067">
    <property type="entry name" value="ABC_SsuA_sub-bd"/>
</dbReference>
<dbReference type="PANTHER" id="PTHR30024">
    <property type="entry name" value="ALIPHATIC SULFONATES-BINDING PROTEIN-RELATED"/>
    <property type="match status" value="1"/>
</dbReference>
<dbReference type="GO" id="GO:0016020">
    <property type="term" value="C:membrane"/>
    <property type="evidence" value="ECO:0007669"/>
    <property type="project" value="InterPro"/>
</dbReference>
<proteinExistence type="predicted"/>
<sequence>MKKIMFISLSLLLIAAVAFSGCLNSGDKETTDVVIGYQPSTHQMAYTSAKELGWWSDNLTKMDEVTKVSDKSFPSGPSEATSLASNAIQVAYIGAAPLIPAVAQNNADLKIIAAVQINGSGLVIPTNATYTDPTYFEGKKIATFPPGSIQDTLLKQWLTDNGVDLSKVEIKGMDSGEAQTSLKAGSVDAVFLPHPAPSIIVKAGDGKVIMDSGEMSPDHACCVLAVSQKFIDEHPDVVAEIVKIHVDATKYTNENPETAAKYYANVTGVSEDIILSSINEWDGAWVSDPHLIEEYVVAYAKSQYEQGLVPRQLTSEELFDMSFYDAYVNKK</sequence>
<gene>
    <name evidence="6" type="ORF">C7391_1481</name>
</gene>
<evidence type="ECO:0000313" key="7">
    <source>
        <dbReference type="Proteomes" id="UP000294855"/>
    </source>
</evidence>
<dbReference type="InterPro" id="IPR044527">
    <property type="entry name" value="NrtA/CpmA_ABC-bd_dom"/>
</dbReference>
<reference evidence="6 7" key="1">
    <citation type="submission" date="2019-03" db="EMBL/GenBank/DDBJ databases">
        <title>Genomic Encyclopedia of Type Strains, Phase IV (KMG-IV): sequencing the most valuable type-strain genomes for metagenomic binning, comparative biology and taxonomic classification.</title>
        <authorList>
            <person name="Goeker M."/>
        </authorList>
    </citation>
    <scope>NUCLEOTIDE SEQUENCE [LARGE SCALE GENOMIC DNA]</scope>
    <source>
        <strain evidence="6 7">DSM 13328</strain>
    </source>
</reference>
<dbReference type="Proteomes" id="UP000294855">
    <property type="component" value="Unassembled WGS sequence"/>
</dbReference>
<evidence type="ECO:0000256" key="4">
    <source>
        <dbReference type="ARBA" id="ARBA00022519"/>
    </source>
</evidence>
<dbReference type="PANTHER" id="PTHR30024:SF42">
    <property type="entry name" value="ALIPHATIC SULFONATES-BINDING PROTEIN-RELATED"/>
    <property type="match status" value="1"/>
</dbReference>
<keyword evidence="4" id="KW-0997">Cell inner membrane</keyword>
<evidence type="ECO:0000256" key="5">
    <source>
        <dbReference type="ARBA" id="ARBA00023136"/>
    </source>
</evidence>
<evidence type="ECO:0000256" key="3">
    <source>
        <dbReference type="ARBA" id="ARBA00022475"/>
    </source>
</evidence>
<dbReference type="AlphaFoldDB" id="A0A484F559"/>
<dbReference type="OrthoDB" id="10037at2157"/>
<dbReference type="Gene3D" id="3.40.190.10">
    <property type="entry name" value="Periplasmic binding protein-like II"/>
    <property type="match status" value="2"/>
</dbReference>
<evidence type="ECO:0000313" key="6">
    <source>
        <dbReference type="EMBL" id="TDQ67927.1"/>
    </source>
</evidence>
<comment type="subcellular location">
    <subcellularLocation>
        <location evidence="1">Endomembrane system</location>
    </subcellularLocation>
</comment>
<name>A0A484F559_9EURY</name>
<organism evidence="6 7">
    <name type="scientific">Methanimicrococcus blatticola</name>
    <dbReference type="NCBI Taxonomy" id="91560"/>
    <lineage>
        <taxon>Archaea</taxon>
        <taxon>Methanobacteriati</taxon>
        <taxon>Methanobacteriota</taxon>
        <taxon>Stenosarchaea group</taxon>
        <taxon>Methanomicrobia</taxon>
        <taxon>Methanosarcinales</taxon>
        <taxon>Methanosarcinaceae</taxon>
        <taxon>Methanimicrococcus</taxon>
    </lineage>
</organism>
<accession>A0A484F559</accession>